<evidence type="ECO:0000256" key="1">
    <source>
        <dbReference type="ARBA" id="ARBA00006641"/>
    </source>
</evidence>
<proteinExistence type="inferred from homology"/>
<organism evidence="7 8">
    <name type="scientific">Petrolisthes cinctipes</name>
    <name type="common">Flat porcelain crab</name>
    <dbReference type="NCBI Taxonomy" id="88211"/>
    <lineage>
        <taxon>Eukaryota</taxon>
        <taxon>Metazoa</taxon>
        <taxon>Ecdysozoa</taxon>
        <taxon>Arthropoda</taxon>
        <taxon>Crustacea</taxon>
        <taxon>Multicrustacea</taxon>
        <taxon>Malacostraca</taxon>
        <taxon>Eumalacostraca</taxon>
        <taxon>Eucarida</taxon>
        <taxon>Decapoda</taxon>
        <taxon>Pleocyemata</taxon>
        <taxon>Anomura</taxon>
        <taxon>Galatheoidea</taxon>
        <taxon>Porcellanidae</taxon>
        <taxon>Petrolisthes</taxon>
    </lineage>
</organism>
<gene>
    <name evidence="7" type="ORF">Pcinc_019028</name>
</gene>
<comment type="caution">
    <text evidence="7">The sequence shown here is derived from an EMBL/GenBank/DDBJ whole genome shotgun (WGS) entry which is preliminary data.</text>
</comment>
<evidence type="ECO:0000256" key="6">
    <source>
        <dbReference type="SAM" id="MobiDB-lite"/>
    </source>
</evidence>
<evidence type="ECO:0000256" key="2">
    <source>
        <dbReference type="ARBA" id="ARBA00022490"/>
    </source>
</evidence>
<dbReference type="EMBL" id="JAWQEG010001866">
    <property type="protein sequence ID" value="KAK3876146.1"/>
    <property type="molecule type" value="Genomic_DNA"/>
</dbReference>
<feature type="region of interest" description="Disordered" evidence="6">
    <location>
        <begin position="1"/>
        <end position="25"/>
    </location>
</feature>
<dbReference type="PANTHER" id="PTHR23402">
    <property type="entry name" value="PROTEASE FAMILY C15 PYROGLUTAMYL-PEPTIDASE I-RELATED"/>
    <property type="match status" value="1"/>
</dbReference>
<dbReference type="GO" id="GO:0016920">
    <property type="term" value="F:pyroglutamyl-peptidase activity"/>
    <property type="evidence" value="ECO:0007669"/>
    <property type="project" value="InterPro"/>
</dbReference>
<dbReference type="AlphaFoldDB" id="A0AAE1FM04"/>
<dbReference type="PRINTS" id="PR00706">
    <property type="entry name" value="PYROGLUPTASE"/>
</dbReference>
<reference evidence="7" key="1">
    <citation type="submission" date="2023-10" db="EMBL/GenBank/DDBJ databases">
        <title>Genome assemblies of two species of porcelain crab, Petrolisthes cinctipes and Petrolisthes manimaculis (Anomura: Porcellanidae).</title>
        <authorList>
            <person name="Angst P."/>
        </authorList>
    </citation>
    <scope>NUCLEOTIDE SEQUENCE</scope>
    <source>
        <strain evidence="7">PB745_01</strain>
        <tissue evidence="7">Gill</tissue>
    </source>
</reference>
<protein>
    <recommendedName>
        <fullName evidence="9">Pyroglutamyl-peptidase I</fullName>
    </recommendedName>
</protein>
<evidence type="ECO:0000256" key="4">
    <source>
        <dbReference type="ARBA" id="ARBA00022801"/>
    </source>
</evidence>
<dbReference type="CDD" id="cd00501">
    <property type="entry name" value="Peptidase_C15"/>
    <property type="match status" value="1"/>
</dbReference>
<comment type="similarity">
    <text evidence="1">Belongs to the peptidase C15 family.</text>
</comment>
<evidence type="ECO:0000313" key="7">
    <source>
        <dbReference type="EMBL" id="KAK3876146.1"/>
    </source>
</evidence>
<keyword evidence="3" id="KW-0645">Protease</keyword>
<keyword evidence="8" id="KW-1185">Reference proteome</keyword>
<evidence type="ECO:0008006" key="9">
    <source>
        <dbReference type="Google" id="ProtNLM"/>
    </source>
</evidence>
<keyword evidence="2" id="KW-0963">Cytoplasm</keyword>
<accession>A0AAE1FM04</accession>
<keyword evidence="5" id="KW-0788">Thiol protease</keyword>
<dbReference type="GO" id="GO:0005829">
    <property type="term" value="C:cytosol"/>
    <property type="evidence" value="ECO:0007669"/>
    <property type="project" value="InterPro"/>
</dbReference>
<evidence type="ECO:0000256" key="5">
    <source>
        <dbReference type="ARBA" id="ARBA00022807"/>
    </source>
</evidence>
<dbReference type="PANTHER" id="PTHR23402:SF1">
    <property type="entry name" value="PYROGLUTAMYL-PEPTIDASE I"/>
    <property type="match status" value="1"/>
</dbReference>
<evidence type="ECO:0000313" key="8">
    <source>
        <dbReference type="Proteomes" id="UP001286313"/>
    </source>
</evidence>
<dbReference type="InterPro" id="IPR036440">
    <property type="entry name" value="Peptidase_C15-like_sf"/>
</dbReference>
<dbReference type="Gene3D" id="3.40.630.20">
    <property type="entry name" value="Peptidase C15, pyroglutamyl peptidase I-like"/>
    <property type="match status" value="1"/>
</dbReference>
<keyword evidence="4" id="KW-0378">Hydrolase</keyword>
<dbReference type="SUPFAM" id="SSF53182">
    <property type="entry name" value="Pyrrolidone carboxyl peptidase (pyroglutamate aminopeptidase)"/>
    <property type="match status" value="1"/>
</dbReference>
<sequence length="316" mass="35309">MITTLGHNTLHNKRQGSEEVPPKVPCHSGIPTFSSTPTEIKDILPHEFFLHYVKLYPCRLPANLSQGGQHHQPRPVRVVLDALAALLNFPCRAASWRLSKMGDASEEIQENPPIIYVTGFGPFESHPVNASQIAVEKLVKQNLESDLGVKLVTEIIKVEYEYVKKTVPQRWKELKPKLVVHVGVSGMAETLVLEQLAHNHEYTRSDNCGCLPNQGSCCPDGDPVLKSGIRMDLISSKLNKMIHLKLSCAKSTDPGRFLCDFIYYLSLNEDRTRSAFIHVPPLSKFSAQDISASIAAAIKEMYAQVLEMENEEQKEV</sequence>
<dbReference type="InterPro" id="IPR000816">
    <property type="entry name" value="Peptidase_C15"/>
</dbReference>
<dbReference type="GO" id="GO:0006508">
    <property type="term" value="P:proteolysis"/>
    <property type="evidence" value="ECO:0007669"/>
    <property type="project" value="UniProtKB-KW"/>
</dbReference>
<evidence type="ECO:0000256" key="3">
    <source>
        <dbReference type="ARBA" id="ARBA00022670"/>
    </source>
</evidence>
<dbReference type="Pfam" id="PF01470">
    <property type="entry name" value="Peptidase_C15"/>
    <property type="match status" value="1"/>
</dbReference>
<dbReference type="Proteomes" id="UP001286313">
    <property type="component" value="Unassembled WGS sequence"/>
</dbReference>
<dbReference type="InterPro" id="IPR016125">
    <property type="entry name" value="Peptidase_C15-like"/>
</dbReference>
<name>A0AAE1FM04_PETCI</name>